<comment type="caution">
    <text evidence="3">The sequence shown here is derived from an EMBL/GenBank/DDBJ whole genome shotgun (WGS) entry which is preliminary data.</text>
</comment>
<protein>
    <submittedName>
        <fullName evidence="3">DNA-binding protein</fullName>
    </submittedName>
</protein>
<reference evidence="3" key="2">
    <citation type="submission" date="2021-04" db="EMBL/GenBank/DDBJ databases">
        <authorList>
            <person name="Gilroy R."/>
        </authorList>
    </citation>
    <scope>NUCLEOTIDE SEQUENCE</scope>
    <source>
        <strain evidence="3">8470</strain>
    </source>
</reference>
<dbReference type="Proteomes" id="UP000784286">
    <property type="component" value="Unassembled WGS sequence"/>
</dbReference>
<dbReference type="PROSITE" id="PS51742">
    <property type="entry name" value="PPC"/>
    <property type="match status" value="1"/>
</dbReference>
<organism evidence="3 4">
    <name type="scientific">Candidatus Phocaeicola excrementipullorum</name>
    <dbReference type="NCBI Taxonomy" id="2838731"/>
    <lineage>
        <taxon>Bacteria</taxon>
        <taxon>Pseudomonadati</taxon>
        <taxon>Bacteroidota</taxon>
        <taxon>Bacteroidia</taxon>
        <taxon>Bacteroidales</taxon>
        <taxon>Bacteroidaceae</taxon>
        <taxon>Phocaeicola</taxon>
    </lineage>
</organism>
<gene>
    <name evidence="3" type="ORF">H9928_06170</name>
</gene>
<dbReference type="PANTHER" id="PTHR34988">
    <property type="entry name" value="PROTEIN, PUTATIVE-RELATED"/>
    <property type="match status" value="1"/>
</dbReference>
<dbReference type="PIRSF" id="PIRSF016702">
    <property type="entry name" value="DNA_bp_PD1"/>
    <property type="match status" value="1"/>
</dbReference>
<feature type="chain" id="PRO_5037324795" evidence="1">
    <location>
        <begin position="22"/>
        <end position="168"/>
    </location>
</feature>
<dbReference type="CDD" id="cd11378">
    <property type="entry name" value="DUF296"/>
    <property type="match status" value="1"/>
</dbReference>
<evidence type="ECO:0000259" key="2">
    <source>
        <dbReference type="PROSITE" id="PS51742"/>
    </source>
</evidence>
<accession>A0A948TMJ8</accession>
<evidence type="ECO:0000313" key="4">
    <source>
        <dbReference type="Proteomes" id="UP000784286"/>
    </source>
</evidence>
<dbReference type="EMBL" id="JAHLFJ010000057">
    <property type="protein sequence ID" value="MBU3856128.1"/>
    <property type="molecule type" value="Genomic_DNA"/>
</dbReference>
<keyword evidence="1" id="KW-0732">Signal</keyword>
<dbReference type="PANTHER" id="PTHR34988:SF1">
    <property type="entry name" value="DNA-BINDING PROTEIN"/>
    <property type="match status" value="1"/>
</dbReference>
<evidence type="ECO:0000256" key="1">
    <source>
        <dbReference type="SAM" id="SignalP"/>
    </source>
</evidence>
<dbReference type="InterPro" id="IPR005175">
    <property type="entry name" value="PPC_dom"/>
</dbReference>
<keyword evidence="3" id="KW-0238">DNA-binding</keyword>
<sequence>MKKISVFTMLLAGLLSASASAQNLHDMYTYKQIGNRYVVSIQNRKEIVRALTAFCDEKGIKSGTVCGIGAVNELTLRFFNPESKQYEDKTFREQMEIANLTGNISAMDGKPYLHLHVTAGRSDYSALAGHLLSATLNGAGEFVVEDFKETVTRTYNPAIGLNCYKFDE</sequence>
<dbReference type="AlphaFoldDB" id="A0A948TMJ8"/>
<reference evidence="3" key="1">
    <citation type="journal article" date="2021" name="PeerJ">
        <title>Extensive microbial diversity within the chicken gut microbiome revealed by metagenomics and culture.</title>
        <authorList>
            <person name="Gilroy R."/>
            <person name="Ravi A."/>
            <person name="Getino M."/>
            <person name="Pursley I."/>
            <person name="Horton D.L."/>
            <person name="Alikhan N.F."/>
            <person name="Baker D."/>
            <person name="Gharbi K."/>
            <person name="Hall N."/>
            <person name="Watson M."/>
            <person name="Adriaenssens E.M."/>
            <person name="Foster-Nyarko E."/>
            <person name="Jarju S."/>
            <person name="Secka A."/>
            <person name="Antonio M."/>
            <person name="Oren A."/>
            <person name="Chaudhuri R.R."/>
            <person name="La Ragione R."/>
            <person name="Hildebrand F."/>
            <person name="Pallen M.J."/>
        </authorList>
    </citation>
    <scope>NUCLEOTIDE SEQUENCE</scope>
    <source>
        <strain evidence="3">8470</strain>
    </source>
</reference>
<dbReference type="Pfam" id="PF03479">
    <property type="entry name" value="PCC"/>
    <property type="match status" value="1"/>
</dbReference>
<proteinExistence type="predicted"/>
<dbReference type="Gene3D" id="3.30.1330.80">
    <property type="entry name" value="Hypothetical protein, similar to alpha- acetolactate decarboxylase, domain 2"/>
    <property type="match status" value="1"/>
</dbReference>
<name>A0A948TMJ8_9BACT</name>
<feature type="signal peptide" evidence="1">
    <location>
        <begin position="1"/>
        <end position="21"/>
    </location>
</feature>
<dbReference type="SUPFAM" id="SSF117856">
    <property type="entry name" value="AF0104/ALDC/Ptd012-like"/>
    <property type="match status" value="1"/>
</dbReference>
<dbReference type="InterPro" id="IPR025707">
    <property type="entry name" value="DNA_bp_PD1"/>
</dbReference>
<dbReference type="GO" id="GO:0003677">
    <property type="term" value="F:DNA binding"/>
    <property type="evidence" value="ECO:0007669"/>
    <property type="project" value="UniProtKB-KW"/>
</dbReference>
<feature type="domain" description="PPC" evidence="2">
    <location>
        <begin position="31"/>
        <end position="167"/>
    </location>
</feature>
<evidence type="ECO:0000313" key="3">
    <source>
        <dbReference type="EMBL" id="MBU3856128.1"/>
    </source>
</evidence>